<evidence type="ECO:0000313" key="2">
    <source>
        <dbReference type="EMBL" id="ORZ29293.1"/>
    </source>
</evidence>
<organism evidence="2 3">
    <name type="scientific">Catenaria anguillulae PL171</name>
    <dbReference type="NCBI Taxonomy" id="765915"/>
    <lineage>
        <taxon>Eukaryota</taxon>
        <taxon>Fungi</taxon>
        <taxon>Fungi incertae sedis</taxon>
        <taxon>Blastocladiomycota</taxon>
        <taxon>Blastocladiomycetes</taxon>
        <taxon>Blastocladiales</taxon>
        <taxon>Catenariaceae</taxon>
        <taxon>Catenaria</taxon>
    </lineage>
</organism>
<keyword evidence="3" id="KW-1185">Reference proteome</keyword>
<comment type="caution">
    <text evidence="2">The sequence shown here is derived from an EMBL/GenBank/DDBJ whole genome shotgun (WGS) entry which is preliminary data.</text>
</comment>
<feature type="non-terminal residue" evidence="2">
    <location>
        <position position="1"/>
    </location>
</feature>
<feature type="compositionally biased region" description="Low complexity" evidence="1">
    <location>
        <begin position="1"/>
        <end position="18"/>
    </location>
</feature>
<reference evidence="2 3" key="1">
    <citation type="submission" date="2016-07" db="EMBL/GenBank/DDBJ databases">
        <title>Pervasive Adenine N6-methylation of Active Genes in Fungi.</title>
        <authorList>
            <consortium name="DOE Joint Genome Institute"/>
            <person name="Mondo S.J."/>
            <person name="Dannebaum R.O."/>
            <person name="Kuo R.C."/>
            <person name="Labutti K."/>
            <person name="Haridas S."/>
            <person name="Kuo A."/>
            <person name="Salamov A."/>
            <person name="Ahrendt S.R."/>
            <person name="Lipzen A."/>
            <person name="Sullivan W."/>
            <person name="Andreopoulos W.B."/>
            <person name="Clum A."/>
            <person name="Lindquist E."/>
            <person name="Daum C."/>
            <person name="Ramamoorthy G.K."/>
            <person name="Gryganskyi A."/>
            <person name="Culley D."/>
            <person name="Magnuson J.K."/>
            <person name="James T.Y."/>
            <person name="O'Malley M.A."/>
            <person name="Stajich J.E."/>
            <person name="Spatafora J.W."/>
            <person name="Visel A."/>
            <person name="Grigoriev I.V."/>
        </authorList>
    </citation>
    <scope>NUCLEOTIDE SEQUENCE [LARGE SCALE GENOMIC DNA]</scope>
    <source>
        <strain evidence="2 3">PL171</strain>
    </source>
</reference>
<dbReference type="Proteomes" id="UP000193411">
    <property type="component" value="Unassembled WGS sequence"/>
</dbReference>
<sequence length="289" mass="30504">PGPSANNNNSNPKPSAPGIHTHDQLYSITMLSANLSPLGPNAPSGNQPLSCARALQRQPGALRPDLRTPTTSADLLQLAGTINLNDSAADLFYSPDAPMTGLAATSDTNNHQVMRTLTPVQRFGSQSRLPSSSSYSPSSSSSHAATDSDERPMAPPAIVAHGHGYAAHGHTNVAHTLMEHHHQHSPGGQQTRIRRVKLTNHALEVSMAAAAAINDDEARTTLRLSVEAVEEQRAVRKYAEQVLGLSLGGNNDNGNGLNEEPEVGVAMAAELADDGASAYETDYGRDFDD</sequence>
<gene>
    <name evidence="2" type="ORF">BCR44DRAFT_1452792</name>
</gene>
<dbReference type="AlphaFoldDB" id="A0A1Y2H6G8"/>
<dbReference type="EMBL" id="MCFL01000249">
    <property type="protein sequence ID" value="ORZ29293.1"/>
    <property type="molecule type" value="Genomic_DNA"/>
</dbReference>
<feature type="compositionally biased region" description="Low complexity" evidence="1">
    <location>
        <begin position="125"/>
        <end position="142"/>
    </location>
</feature>
<accession>A0A1Y2H6G8</accession>
<evidence type="ECO:0000256" key="1">
    <source>
        <dbReference type="SAM" id="MobiDB-lite"/>
    </source>
</evidence>
<feature type="region of interest" description="Disordered" evidence="1">
    <location>
        <begin position="1"/>
        <end position="20"/>
    </location>
</feature>
<protein>
    <submittedName>
        <fullName evidence="2">Uncharacterized protein</fullName>
    </submittedName>
</protein>
<evidence type="ECO:0000313" key="3">
    <source>
        <dbReference type="Proteomes" id="UP000193411"/>
    </source>
</evidence>
<proteinExistence type="predicted"/>
<name>A0A1Y2H6G8_9FUNG</name>
<feature type="region of interest" description="Disordered" evidence="1">
    <location>
        <begin position="120"/>
        <end position="157"/>
    </location>
</feature>